<feature type="compositionally biased region" description="Polar residues" evidence="1">
    <location>
        <begin position="159"/>
        <end position="180"/>
    </location>
</feature>
<evidence type="ECO:0000313" key="2">
    <source>
        <dbReference type="EMBL" id="KAL0250483.1"/>
    </source>
</evidence>
<feature type="region of interest" description="Disordered" evidence="1">
    <location>
        <begin position="149"/>
        <end position="206"/>
    </location>
</feature>
<comment type="caution">
    <text evidence="2">The sequence shown here is derived from an EMBL/GenBank/DDBJ whole genome shotgun (WGS) entry which is preliminary data.</text>
</comment>
<dbReference type="EMBL" id="ATAM02000004">
    <property type="protein sequence ID" value="KAL0250483.1"/>
    <property type="molecule type" value="Genomic_DNA"/>
</dbReference>
<feature type="compositionally biased region" description="Polar residues" evidence="1">
    <location>
        <begin position="1"/>
        <end position="15"/>
    </location>
</feature>
<gene>
    <name evidence="2" type="ORF">I308_102661</name>
</gene>
<reference evidence="3" key="1">
    <citation type="submission" date="2015-01" db="EMBL/GenBank/DDBJ databases">
        <title>The Genome Sequence of Cryptococcus gattii MMRL2647.</title>
        <authorList>
            <consortium name="The Broad Institute Genomics Platform"/>
            <person name="Cuomo C."/>
            <person name="Litvintseva A."/>
            <person name="Chen Y."/>
            <person name="Heitman J."/>
            <person name="Sun S."/>
            <person name="Springer D."/>
            <person name="Dromer F."/>
            <person name="Young S."/>
            <person name="Zeng Q."/>
            <person name="Gargeya S."/>
            <person name="Abouelleil A."/>
            <person name="Alvarado L."/>
            <person name="Chapman S.B."/>
            <person name="Gainer-Dewar J."/>
            <person name="Goldberg J."/>
            <person name="Griggs A."/>
            <person name="Gujja S."/>
            <person name="Hansen M."/>
            <person name="Howarth C."/>
            <person name="Imamovic A."/>
            <person name="Larimer J."/>
            <person name="Murphy C."/>
            <person name="Naylor J."/>
            <person name="Pearson M."/>
            <person name="Priest M."/>
            <person name="Roberts A."/>
            <person name="Saif S."/>
            <person name="Shea T."/>
            <person name="Sykes S."/>
            <person name="Wortman J."/>
            <person name="Nusbaum C."/>
            <person name="Birren B."/>
        </authorList>
    </citation>
    <scope>NUCLEOTIDE SEQUENCE [LARGE SCALE GENOMIC DNA]</scope>
    <source>
        <strain evidence="3">IND107</strain>
    </source>
</reference>
<sequence length="386" mass="44175">MATSTNQSQPVTFSSDQEENSSIAQSLAARRRRSLASILRDFRLGQSPGNKTIRDSVVQEESEEEEEEEEGNEDDHPERVDTVDLEAYKRAMGDAIKMLQGGKTIDPDSIESEPGELEFVWDVLFENQRGIYLLGTAYYSSNTLLPKDPSPFTRPNRMLPTTSSFALADPSQNPTVQPVKSSKKNLHKAKAKSSAPTQSNETSYTLDTYQPPSLEWEYLTPWMVNMRTGTDELGWRYNAWFRKKGWSSHAGNLGWWGWVRRREWVRLRARTPRRKEEGKPSEERSRTPSFKLENVLSGDVSNNVLRLLKVMGELGVDRERLELWKSWLDGIQKGKPMWHRLQELIADEEASTLLHRQFVHPPSYQKFMNLLSKHSLATLPAHSGTP</sequence>
<dbReference type="RefSeq" id="XP_066614670.1">
    <property type="nucleotide sequence ID" value="XM_066757201.1"/>
</dbReference>
<evidence type="ECO:0000313" key="3">
    <source>
        <dbReference type="Proteomes" id="UP000054399"/>
    </source>
</evidence>
<feature type="region of interest" description="Disordered" evidence="1">
    <location>
        <begin position="45"/>
        <end position="81"/>
    </location>
</feature>
<proteinExistence type="predicted"/>
<name>A0ABR3BWK7_9TREE</name>
<feature type="compositionally biased region" description="Acidic residues" evidence="1">
    <location>
        <begin position="58"/>
        <end position="73"/>
    </location>
</feature>
<dbReference type="GeneID" id="91989517"/>
<feature type="compositionally biased region" description="Basic residues" evidence="1">
    <location>
        <begin position="181"/>
        <end position="191"/>
    </location>
</feature>
<evidence type="ECO:0000256" key="1">
    <source>
        <dbReference type="SAM" id="MobiDB-lite"/>
    </source>
</evidence>
<protein>
    <recommendedName>
        <fullName evidence="4">Peroxin domain-containing protein</fullName>
    </recommendedName>
</protein>
<dbReference type="Proteomes" id="UP000054399">
    <property type="component" value="Unassembled WGS sequence"/>
</dbReference>
<keyword evidence="3" id="KW-1185">Reference proteome</keyword>
<accession>A0ABR3BWK7</accession>
<reference evidence="2 3" key="2">
    <citation type="submission" date="2024-01" db="EMBL/GenBank/DDBJ databases">
        <title>Comparative genomics of Cryptococcus and Kwoniella reveals pathogenesis evolution and contrasting modes of karyotype evolution via chromosome fusion or intercentromeric recombination.</title>
        <authorList>
            <person name="Coelho M.A."/>
            <person name="David-Palma M."/>
            <person name="Shea T."/>
            <person name="Bowers K."/>
            <person name="Mcginley-Smith S."/>
            <person name="Mohammad A.W."/>
            <person name="Gnirke A."/>
            <person name="Yurkov A.M."/>
            <person name="Nowrousian M."/>
            <person name="Sun S."/>
            <person name="Cuomo C.A."/>
            <person name="Heitman J."/>
        </authorList>
    </citation>
    <scope>NUCLEOTIDE SEQUENCE [LARGE SCALE GENOMIC DNA]</scope>
    <source>
        <strain evidence="2 3">IND107</strain>
    </source>
</reference>
<feature type="compositionally biased region" description="Polar residues" evidence="1">
    <location>
        <begin position="194"/>
        <end position="206"/>
    </location>
</feature>
<feature type="region of interest" description="Disordered" evidence="1">
    <location>
        <begin position="1"/>
        <end position="27"/>
    </location>
</feature>
<evidence type="ECO:0008006" key="4">
    <source>
        <dbReference type="Google" id="ProtNLM"/>
    </source>
</evidence>
<organism evidence="2 3">
    <name type="scientific">Cryptococcus tetragattii IND107</name>
    <dbReference type="NCBI Taxonomy" id="1296105"/>
    <lineage>
        <taxon>Eukaryota</taxon>
        <taxon>Fungi</taxon>
        <taxon>Dikarya</taxon>
        <taxon>Basidiomycota</taxon>
        <taxon>Agaricomycotina</taxon>
        <taxon>Tremellomycetes</taxon>
        <taxon>Tremellales</taxon>
        <taxon>Cryptococcaceae</taxon>
        <taxon>Cryptococcus</taxon>
        <taxon>Cryptococcus gattii species complex</taxon>
    </lineage>
</organism>